<gene>
    <name evidence="3" type="ORF">FM121_14175</name>
</gene>
<evidence type="ECO:0000256" key="1">
    <source>
        <dbReference type="SAM" id="Phobius"/>
    </source>
</evidence>
<reference evidence="4" key="1">
    <citation type="submission" date="2017-02" db="EMBL/GenBank/DDBJ databases">
        <authorList>
            <person name="Dridi B."/>
        </authorList>
    </citation>
    <scope>NUCLEOTIDE SEQUENCE [LARGE SCALE GENOMIC DNA]</scope>
    <source>
        <strain evidence="4">bH819</strain>
    </source>
</reference>
<dbReference type="EMBL" id="FWFD01000022">
    <property type="protein sequence ID" value="SLM87243.1"/>
    <property type="molecule type" value="Genomic_DNA"/>
</dbReference>
<feature type="transmembrane region" description="Helical" evidence="1">
    <location>
        <begin position="52"/>
        <end position="77"/>
    </location>
</feature>
<evidence type="ECO:0000259" key="2">
    <source>
        <dbReference type="Pfam" id="PF13273"/>
    </source>
</evidence>
<dbReference type="Proteomes" id="UP000195918">
    <property type="component" value="Unassembled WGS sequence"/>
</dbReference>
<dbReference type="Pfam" id="PF13273">
    <property type="entry name" value="DUF4064"/>
    <property type="match status" value="1"/>
</dbReference>
<dbReference type="RefSeq" id="WP_179203899.1">
    <property type="nucleotide sequence ID" value="NZ_FWFD01000022.1"/>
</dbReference>
<keyword evidence="4" id="KW-1185">Reference proteome</keyword>
<evidence type="ECO:0000313" key="3">
    <source>
        <dbReference type="EMBL" id="SLM87243.1"/>
    </source>
</evidence>
<sequence>MNVRKTESVLTLISGIVGVIVSGFTLLIGVLFTAVDFSTLPELEATTDELEILGIMGGGIAVIAAIALIISIALIIISTQLKKNKNTVVYGVIILILAIIPFFLLTFLWTISGILGVIAGIMMLSRKVEMPEDPMAF</sequence>
<evidence type="ECO:0000313" key="4">
    <source>
        <dbReference type="Proteomes" id="UP000195918"/>
    </source>
</evidence>
<feature type="transmembrane region" description="Helical" evidence="1">
    <location>
        <begin position="12"/>
        <end position="32"/>
    </location>
</feature>
<keyword evidence="1" id="KW-0812">Transmembrane</keyword>
<protein>
    <recommendedName>
        <fullName evidence="2">DUF4064 domain-containing protein</fullName>
    </recommendedName>
</protein>
<organism evidence="3 4">
    <name type="scientific">Vagococcus fluvialis bH819</name>
    <dbReference type="NCBI Taxonomy" id="1255619"/>
    <lineage>
        <taxon>Bacteria</taxon>
        <taxon>Bacillati</taxon>
        <taxon>Bacillota</taxon>
        <taxon>Bacilli</taxon>
        <taxon>Lactobacillales</taxon>
        <taxon>Enterococcaceae</taxon>
        <taxon>Vagococcus</taxon>
    </lineage>
</organism>
<dbReference type="AlphaFoldDB" id="A0A1X6WSB7"/>
<keyword evidence="1" id="KW-1133">Transmembrane helix</keyword>
<feature type="transmembrane region" description="Helical" evidence="1">
    <location>
        <begin position="89"/>
        <end position="122"/>
    </location>
</feature>
<name>A0A1X6WSB7_9ENTE</name>
<feature type="domain" description="DUF4064" evidence="2">
    <location>
        <begin position="4"/>
        <end position="103"/>
    </location>
</feature>
<dbReference type="InterPro" id="IPR025273">
    <property type="entry name" value="DUF4064"/>
</dbReference>
<proteinExistence type="predicted"/>
<keyword evidence="1" id="KW-0472">Membrane</keyword>
<accession>A0A1X6WSB7</accession>